<sequence>MNYQEEIQRFLDNDELEFEEWIADCPITEAPALILEYKSYMQKLAIENDDFEAVQDLQELDDLVERIENFTIDTLAARQEKFNQMEKLLKKLKEMQEIISHNELKEIPVSIELISDLREIADYLKSQGLYDPETWKKLQHLL</sequence>
<reference evidence="2 3" key="1">
    <citation type="submission" date="2017-05" db="EMBL/GenBank/DDBJ databases">
        <authorList>
            <person name="Varghese N."/>
            <person name="Submissions S."/>
        </authorList>
    </citation>
    <scope>NUCLEOTIDE SEQUENCE [LARGE SCALE GENOMIC DNA]</scope>
    <source>
        <strain evidence="2 3">DSM 18015</strain>
    </source>
</reference>
<dbReference type="RefSeq" id="WP_283417638.1">
    <property type="nucleotide sequence ID" value="NZ_FXUO01000008.1"/>
</dbReference>
<proteinExistence type="predicted"/>
<feature type="coiled-coil region" evidence="1">
    <location>
        <begin position="75"/>
        <end position="105"/>
    </location>
</feature>
<dbReference type="EMBL" id="FXUO01000008">
    <property type="protein sequence ID" value="SMP95813.1"/>
    <property type="molecule type" value="Genomic_DNA"/>
</dbReference>
<keyword evidence="1" id="KW-0175">Coiled coil</keyword>
<keyword evidence="3" id="KW-1185">Reference proteome</keyword>
<dbReference type="Proteomes" id="UP001158050">
    <property type="component" value="Unassembled WGS sequence"/>
</dbReference>
<evidence type="ECO:0000313" key="3">
    <source>
        <dbReference type="Proteomes" id="UP001158050"/>
    </source>
</evidence>
<gene>
    <name evidence="2" type="ORF">SAMN05421679_1087</name>
</gene>
<protein>
    <submittedName>
        <fullName evidence="2">Uncharacterized protein</fullName>
    </submittedName>
</protein>
<accession>A0ABY1R4Z8</accession>
<comment type="caution">
    <text evidence="2">The sequence shown here is derived from an EMBL/GenBank/DDBJ whole genome shotgun (WGS) entry which is preliminary data.</text>
</comment>
<organism evidence="2 3">
    <name type="scientific">Epilithonimonas pallida</name>
    <dbReference type="NCBI Taxonomy" id="373671"/>
    <lineage>
        <taxon>Bacteria</taxon>
        <taxon>Pseudomonadati</taxon>
        <taxon>Bacteroidota</taxon>
        <taxon>Flavobacteriia</taxon>
        <taxon>Flavobacteriales</taxon>
        <taxon>Weeksellaceae</taxon>
        <taxon>Chryseobacterium group</taxon>
        <taxon>Epilithonimonas</taxon>
    </lineage>
</organism>
<name>A0ABY1R4Z8_9FLAO</name>
<evidence type="ECO:0000313" key="2">
    <source>
        <dbReference type="EMBL" id="SMP95813.1"/>
    </source>
</evidence>
<evidence type="ECO:0000256" key="1">
    <source>
        <dbReference type="SAM" id="Coils"/>
    </source>
</evidence>